<dbReference type="EMBL" id="JBHRYQ010000001">
    <property type="protein sequence ID" value="MFC3809310.1"/>
    <property type="molecule type" value="Genomic_DNA"/>
</dbReference>
<comment type="caution">
    <text evidence="3">The sequence shown here is derived from an EMBL/GenBank/DDBJ whole genome shotgun (WGS) entry which is preliminary data.</text>
</comment>
<dbReference type="Gene3D" id="3.40.50.12170">
    <property type="entry name" value="Uncharacterised protein PF07075, DUF1343"/>
    <property type="match status" value="1"/>
</dbReference>
<protein>
    <submittedName>
        <fullName evidence="3">Exo-beta-N-acetylmuramidase NamZ domain-containing protein</fullName>
    </submittedName>
</protein>
<sequence length="385" mass="42889">MRKVLFGVDVFCELRNPMRNTRMALVTNDVATDAFGVKSRVALLKSGFNIVKLFSPEHGLSASAADGAWVPNATDALTNLPVVSLYADKLKPSKEDLQDIDNVVFDIPDVGCRFYTYLWTMTHIMEACAEQNKTLIVLDRPNPLGGDLEKAEGPLLANACASFMGRWSVPVRHSCTLGELAKYFGSTYTPTLELHVVKAQNWNRNEFPDGTNWNFVPTSPAIKDLETAFFYPGLGLLEGININEGRGTNRDFKVLGAPWIHAPSLKEQLDKHNIQGIEISTTEYIPKWGLYAGETCFGLQLGISDKHTFCPVSFGIQLIQELILNYPQTCNERLYQTNANPSGAGHLDKLLGIQNSFETLKAGVEIQTNLKPKQWQDEIEPYLLY</sequence>
<dbReference type="Gene3D" id="3.90.1150.140">
    <property type="match status" value="1"/>
</dbReference>
<evidence type="ECO:0000313" key="3">
    <source>
        <dbReference type="EMBL" id="MFC3809310.1"/>
    </source>
</evidence>
<evidence type="ECO:0000313" key="4">
    <source>
        <dbReference type="Proteomes" id="UP001595616"/>
    </source>
</evidence>
<dbReference type="InterPro" id="IPR048502">
    <property type="entry name" value="NamZ_N"/>
</dbReference>
<feature type="domain" description="Peptidoglycan beta-N-acetylmuramidase NamZ C-terminal" evidence="2">
    <location>
        <begin position="230"/>
        <end position="385"/>
    </location>
</feature>
<feature type="domain" description="Peptidoglycan beta-N-acetylmuramidase NamZ N-terminal" evidence="1">
    <location>
        <begin position="24"/>
        <end position="225"/>
    </location>
</feature>
<proteinExistence type="predicted"/>
<evidence type="ECO:0000259" key="2">
    <source>
        <dbReference type="Pfam" id="PF20732"/>
    </source>
</evidence>
<organism evidence="3 4">
    <name type="scientific">Lacihabitans lacunae</name>
    <dbReference type="NCBI Taxonomy" id="1028214"/>
    <lineage>
        <taxon>Bacteria</taxon>
        <taxon>Pseudomonadati</taxon>
        <taxon>Bacteroidota</taxon>
        <taxon>Cytophagia</taxon>
        <taxon>Cytophagales</taxon>
        <taxon>Leadbetterellaceae</taxon>
        <taxon>Lacihabitans</taxon>
    </lineage>
</organism>
<dbReference type="PANTHER" id="PTHR42915">
    <property type="entry name" value="HYPOTHETICAL 460 KDA PROTEIN IN FEUA-SIGW INTERGENIC REGION [PRECURSOR]"/>
    <property type="match status" value="1"/>
</dbReference>
<dbReference type="InterPro" id="IPR048503">
    <property type="entry name" value="NamZ_C"/>
</dbReference>
<gene>
    <name evidence="3" type="ORF">ACFOOI_01470</name>
</gene>
<dbReference type="PANTHER" id="PTHR42915:SF1">
    <property type="entry name" value="PEPTIDOGLYCAN BETA-N-ACETYLMURAMIDASE NAMZ"/>
    <property type="match status" value="1"/>
</dbReference>
<dbReference type="Pfam" id="PF20732">
    <property type="entry name" value="NamZ_C"/>
    <property type="match status" value="1"/>
</dbReference>
<dbReference type="Pfam" id="PF07075">
    <property type="entry name" value="NamZ_N"/>
    <property type="match status" value="1"/>
</dbReference>
<dbReference type="Proteomes" id="UP001595616">
    <property type="component" value="Unassembled WGS sequence"/>
</dbReference>
<keyword evidence="4" id="KW-1185">Reference proteome</keyword>
<dbReference type="InterPro" id="IPR008302">
    <property type="entry name" value="NamZ"/>
</dbReference>
<evidence type="ECO:0000259" key="1">
    <source>
        <dbReference type="Pfam" id="PF07075"/>
    </source>
</evidence>
<name>A0ABV7YQI7_9BACT</name>
<dbReference type="RefSeq" id="WP_379834184.1">
    <property type="nucleotide sequence ID" value="NZ_JBHRYQ010000001.1"/>
</dbReference>
<accession>A0ABV7YQI7</accession>
<reference evidence="4" key="1">
    <citation type="journal article" date="2019" name="Int. J. Syst. Evol. Microbiol.">
        <title>The Global Catalogue of Microorganisms (GCM) 10K type strain sequencing project: providing services to taxonomists for standard genome sequencing and annotation.</title>
        <authorList>
            <consortium name="The Broad Institute Genomics Platform"/>
            <consortium name="The Broad Institute Genome Sequencing Center for Infectious Disease"/>
            <person name="Wu L."/>
            <person name="Ma J."/>
        </authorList>
    </citation>
    <scope>NUCLEOTIDE SEQUENCE [LARGE SCALE GENOMIC DNA]</scope>
    <source>
        <strain evidence="4">CECT 7956</strain>
    </source>
</reference>
<dbReference type="PIRSF" id="PIRSF016719">
    <property type="entry name" value="UCP016719"/>
    <property type="match status" value="1"/>
</dbReference>